<gene>
    <name evidence="1" type="ORF">DYB35_002877</name>
    <name evidence="2" type="ORF">DYB37_004239</name>
</gene>
<name>A0A3R6XJ84_APHAT</name>
<proteinExistence type="predicted"/>
<dbReference type="EMBL" id="QUTG01006801">
    <property type="protein sequence ID" value="RHY83568.1"/>
    <property type="molecule type" value="Genomic_DNA"/>
</dbReference>
<evidence type="ECO:0000313" key="2">
    <source>
        <dbReference type="EMBL" id="RHZ18232.1"/>
    </source>
</evidence>
<dbReference type="EMBL" id="QUTH01003636">
    <property type="protein sequence ID" value="RHZ18232.1"/>
    <property type="molecule type" value="Genomic_DNA"/>
</dbReference>
<protein>
    <submittedName>
        <fullName evidence="1">Uncharacterized protein</fullName>
    </submittedName>
</protein>
<evidence type="ECO:0000313" key="3">
    <source>
        <dbReference type="Proteomes" id="UP000285430"/>
    </source>
</evidence>
<dbReference type="Proteomes" id="UP000285430">
    <property type="component" value="Unassembled WGS sequence"/>
</dbReference>
<dbReference type="VEuPathDB" id="FungiDB:H257_10957"/>
<reference evidence="3 4" key="1">
    <citation type="submission" date="2018-08" db="EMBL/GenBank/DDBJ databases">
        <title>Aphanomyces genome sequencing and annotation.</title>
        <authorList>
            <person name="Minardi D."/>
            <person name="Oidtmann B."/>
            <person name="Van Der Giezen M."/>
            <person name="Studholme D.J."/>
        </authorList>
    </citation>
    <scope>NUCLEOTIDE SEQUENCE [LARGE SCALE GENOMIC DNA]</scope>
    <source>
        <strain evidence="2 3">Da</strain>
        <strain evidence="1 4">Sv</strain>
    </source>
</reference>
<accession>A0A3R6XJ84</accession>
<comment type="caution">
    <text evidence="1">The sequence shown here is derived from an EMBL/GenBank/DDBJ whole genome shotgun (WGS) entry which is preliminary data.</text>
</comment>
<sequence>MGIHPYTTSGSTFHEILSRFKKRNLHRYKTHAGTMTRPSQAEVLLLKLFYAARSFQHDAAKDWNQREFLVLGEIAALQDTGKVPLSVDLMQLGILYALNGADRDREPGQFEFHDLHDFVERCESEEKAAARGTHVPTYYKQSKEARCALDLWEVAVSDGVGVISTWLMQLLRENGRAIRGGYHEDGDCVASTTLRLLGRVLSLDDGWDDVLPVIHVIGIGQPSDSKMETWRRISDVADFVESFLTGWIEQLGRVGVTLPSPISS</sequence>
<dbReference type="AlphaFoldDB" id="A0A3R6XJ84"/>
<organism evidence="1 4">
    <name type="scientific">Aphanomyces astaci</name>
    <name type="common">Crayfish plague agent</name>
    <dbReference type="NCBI Taxonomy" id="112090"/>
    <lineage>
        <taxon>Eukaryota</taxon>
        <taxon>Sar</taxon>
        <taxon>Stramenopiles</taxon>
        <taxon>Oomycota</taxon>
        <taxon>Saprolegniomycetes</taxon>
        <taxon>Saprolegniales</taxon>
        <taxon>Verrucalvaceae</taxon>
        <taxon>Aphanomyces</taxon>
    </lineage>
</organism>
<evidence type="ECO:0000313" key="4">
    <source>
        <dbReference type="Proteomes" id="UP000285712"/>
    </source>
</evidence>
<dbReference type="Proteomes" id="UP000285712">
    <property type="component" value="Unassembled WGS sequence"/>
</dbReference>
<evidence type="ECO:0000313" key="1">
    <source>
        <dbReference type="EMBL" id="RHY83568.1"/>
    </source>
</evidence>